<dbReference type="EMBL" id="BSSD01000002">
    <property type="protein sequence ID" value="GLW91205.1"/>
    <property type="molecule type" value="Genomic_DNA"/>
</dbReference>
<evidence type="ECO:0000313" key="1">
    <source>
        <dbReference type="EMBL" id="GLW91205.1"/>
    </source>
</evidence>
<sequence length="310" mass="34143">MADNDFLRTAPDEIRLLASRGELAERVGAAAGDERRRLRASVFEIAQPVVFWNLTRALELKRGHYRCATAVHRLEDQCLDRFHDDMDTVVADVLRGARVPITSLEGWIRGRLTHATVDGYRRRRSERGALQRPRVPRWLATALGENPVLLALAVDILDFVGTDTAVGPDTWPIARWAERRVATGADAATAPRVVARETEVVLSAMRRRPGWYADYVERPLGRKRPLAIPLPRFSSENGAELPVDLALRQQESDPMLWRAALAVAAIDSGIADGEVPEAVVAAVVSVVFDGEPWSAGPDAVDRILAAVTAR</sequence>
<gene>
    <name evidence="1" type="ORF">Aglo03_20210</name>
</gene>
<accession>A0A9W6V662</accession>
<dbReference type="AlphaFoldDB" id="A0A9W6V662"/>
<proteinExistence type="predicted"/>
<organism evidence="1 2">
    <name type="scientific">Actinokineospora globicatena</name>
    <dbReference type="NCBI Taxonomy" id="103729"/>
    <lineage>
        <taxon>Bacteria</taxon>
        <taxon>Bacillati</taxon>
        <taxon>Actinomycetota</taxon>
        <taxon>Actinomycetes</taxon>
        <taxon>Pseudonocardiales</taxon>
        <taxon>Pseudonocardiaceae</taxon>
        <taxon>Actinokineospora</taxon>
    </lineage>
</organism>
<reference evidence="1" key="1">
    <citation type="submission" date="2023-02" db="EMBL/GenBank/DDBJ databases">
        <title>Actinokineospora globicatena NBRC 15670.</title>
        <authorList>
            <person name="Ichikawa N."/>
            <person name="Sato H."/>
            <person name="Tonouchi N."/>
        </authorList>
    </citation>
    <scope>NUCLEOTIDE SEQUENCE</scope>
    <source>
        <strain evidence="1">NBRC 15670</strain>
    </source>
</reference>
<comment type="caution">
    <text evidence="1">The sequence shown here is derived from an EMBL/GenBank/DDBJ whole genome shotgun (WGS) entry which is preliminary data.</text>
</comment>
<evidence type="ECO:0000313" key="2">
    <source>
        <dbReference type="Proteomes" id="UP001165042"/>
    </source>
</evidence>
<dbReference type="RefSeq" id="WP_285609786.1">
    <property type="nucleotide sequence ID" value="NZ_BSSD01000002.1"/>
</dbReference>
<name>A0A9W6V662_9PSEU</name>
<dbReference type="Proteomes" id="UP001165042">
    <property type="component" value="Unassembled WGS sequence"/>
</dbReference>
<keyword evidence="2" id="KW-1185">Reference proteome</keyword>
<protein>
    <submittedName>
        <fullName evidence="1">Uncharacterized protein</fullName>
    </submittedName>
</protein>